<reference evidence="14" key="2">
    <citation type="journal article" date="2021" name="Genome Biol. Evol.">
        <title>Developing a high-quality reference genome for a parasitic bivalve with doubly uniparental inheritance (Bivalvia: Unionida).</title>
        <authorList>
            <person name="Smith C.H."/>
        </authorList>
    </citation>
    <scope>NUCLEOTIDE SEQUENCE</scope>
    <source>
        <strain evidence="14">CHS0354</strain>
        <tissue evidence="14">Mantle</tissue>
    </source>
</reference>
<proteinExistence type="inferred from homology"/>
<protein>
    <recommendedName>
        <fullName evidence="5 11">Homoserine dehydrogenase</fullName>
        <ecNumber evidence="4 11">1.1.1.3</ecNumber>
    </recommendedName>
</protein>
<evidence type="ECO:0000256" key="2">
    <source>
        <dbReference type="ARBA" id="ARBA00005062"/>
    </source>
</evidence>
<keyword evidence="7 11" id="KW-0791">Threonine biosynthesis</keyword>
<dbReference type="Pfam" id="PF03447">
    <property type="entry name" value="NAD_binding_3"/>
    <property type="match status" value="1"/>
</dbReference>
<comment type="similarity">
    <text evidence="3 12">Belongs to the homoserine dehydrogenase family.</text>
</comment>
<dbReference type="GO" id="GO:0016787">
    <property type="term" value="F:hydrolase activity"/>
    <property type="evidence" value="ECO:0007669"/>
    <property type="project" value="UniProtKB-KW"/>
</dbReference>
<evidence type="ECO:0000313" key="15">
    <source>
        <dbReference type="Proteomes" id="UP001195483"/>
    </source>
</evidence>
<feature type="domain" description="Nudix hydrolase" evidence="13">
    <location>
        <begin position="418"/>
        <end position="562"/>
    </location>
</feature>
<evidence type="ECO:0000256" key="1">
    <source>
        <dbReference type="ARBA" id="ARBA00005056"/>
    </source>
</evidence>
<keyword evidence="11" id="KW-0521">NADP</keyword>
<dbReference type="AlphaFoldDB" id="A0AAE0TED2"/>
<reference evidence="14" key="1">
    <citation type="journal article" date="2021" name="Genome Biol. Evol.">
        <title>A High-Quality Reference Genome for a Parasitic Bivalve with Doubly Uniparental Inheritance (Bivalvia: Unionida).</title>
        <authorList>
            <person name="Smith C.H."/>
        </authorList>
    </citation>
    <scope>NUCLEOTIDE SEQUENCE</scope>
    <source>
        <strain evidence="14">CHS0354</strain>
    </source>
</reference>
<dbReference type="Gene3D" id="3.90.79.10">
    <property type="entry name" value="Nucleoside Triphosphate Pyrophosphohydrolase"/>
    <property type="match status" value="1"/>
</dbReference>
<dbReference type="InterPro" id="IPR019811">
    <property type="entry name" value="HDH_CS"/>
</dbReference>
<dbReference type="SUPFAM" id="SSF51735">
    <property type="entry name" value="NAD(P)-binding Rossmann-fold domains"/>
    <property type="match status" value="1"/>
</dbReference>
<evidence type="ECO:0000256" key="10">
    <source>
        <dbReference type="ARBA" id="ARBA00023167"/>
    </source>
</evidence>
<dbReference type="SUPFAM" id="SSF55811">
    <property type="entry name" value="Nudix"/>
    <property type="match status" value="1"/>
</dbReference>
<evidence type="ECO:0000256" key="4">
    <source>
        <dbReference type="ARBA" id="ARBA00013213"/>
    </source>
</evidence>
<dbReference type="EMBL" id="JAEAOA010000469">
    <property type="protein sequence ID" value="KAK3608826.1"/>
    <property type="molecule type" value="Genomic_DNA"/>
</dbReference>
<comment type="pathway">
    <text evidence="1 11">Amino-acid biosynthesis; L-threonine biosynthesis; L-threonine from L-aspartate: step 3/5.</text>
</comment>
<dbReference type="InterPro" id="IPR000086">
    <property type="entry name" value="NUDIX_hydrolase_dom"/>
</dbReference>
<evidence type="ECO:0000256" key="12">
    <source>
        <dbReference type="RuleBase" id="RU004171"/>
    </source>
</evidence>
<dbReference type="Gene3D" id="3.40.50.720">
    <property type="entry name" value="NAD(P)-binding Rossmann-like Domain"/>
    <property type="match status" value="1"/>
</dbReference>
<dbReference type="FunFam" id="3.30.360.10:FF:000005">
    <property type="entry name" value="Homoserine dehydrogenase"/>
    <property type="match status" value="1"/>
</dbReference>
<dbReference type="SUPFAM" id="SSF55347">
    <property type="entry name" value="Glyceraldehyde-3-phosphate dehydrogenase-like, C-terminal domain"/>
    <property type="match status" value="1"/>
</dbReference>
<comment type="caution">
    <text evidence="14">The sequence shown here is derived from an EMBL/GenBank/DDBJ whole genome shotgun (WGS) entry which is preliminary data.</text>
</comment>
<keyword evidence="10 11" id="KW-0486">Methionine biosynthesis</keyword>
<dbReference type="GO" id="GO:0009086">
    <property type="term" value="P:methionine biosynthetic process"/>
    <property type="evidence" value="ECO:0007669"/>
    <property type="project" value="UniProtKB-KW"/>
</dbReference>
<dbReference type="PANTHER" id="PTHR43331:SF1">
    <property type="entry name" value="HOMOSERINE DEHYDROGENASE"/>
    <property type="match status" value="1"/>
</dbReference>
<dbReference type="InterPro" id="IPR020084">
    <property type="entry name" value="NUDIX_hydrolase_CS"/>
</dbReference>
<dbReference type="InterPro" id="IPR036291">
    <property type="entry name" value="NAD(P)-bd_dom_sf"/>
</dbReference>
<keyword evidence="15" id="KW-1185">Reference proteome</keyword>
<dbReference type="NCBIfam" id="NF004976">
    <property type="entry name" value="PRK06349.1"/>
    <property type="match status" value="1"/>
</dbReference>
<evidence type="ECO:0000256" key="8">
    <source>
        <dbReference type="ARBA" id="ARBA00022801"/>
    </source>
</evidence>
<keyword evidence="9 11" id="KW-0560">Oxidoreductase</keyword>
<gene>
    <name evidence="14" type="ORF">CHS0354_006867</name>
</gene>
<dbReference type="PROSITE" id="PS01042">
    <property type="entry name" value="HOMOSER_DHGENASE"/>
    <property type="match status" value="1"/>
</dbReference>
<dbReference type="PANTHER" id="PTHR43331">
    <property type="entry name" value="HOMOSERINE DEHYDROGENASE"/>
    <property type="match status" value="1"/>
</dbReference>
<dbReference type="Proteomes" id="UP001195483">
    <property type="component" value="Unassembled WGS sequence"/>
</dbReference>
<evidence type="ECO:0000256" key="9">
    <source>
        <dbReference type="ARBA" id="ARBA00023002"/>
    </source>
</evidence>
<dbReference type="GO" id="GO:0004412">
    <property type="term" value="F:homoserine dehydrogenase activity"/>
    <property type="evidence" value="ECO:0007669"/>
    <property type="project" value="UniProtKB-EC"/>
</dbReference>
<dbReference type="PROSITE" id="PS51462">
    <property type="entry name" value="NUDIX"/>
    <property type="match status" value="1"/>
</dbReference>
<evidence type="ECO:0000256" key="6">
    <source>
        <dbReference type="ARBA" id="ARBA00022605"/>
    </source>
</evidence>
<evidence type="ECO:0000259" key="13">
    <source>
        <dbReference type="PROSITE" id="PS51462"/>
    </source>
</evidence>
<name>A0AAE0TED2_9BIVA</name>
<evidence type="ECO:0000313" key="14">
    <source>
        <dbReference type="EMBL" id="KAK3608826.1"/>
    </source>
</evidence>
<dbReference type="GO" id="GO:0050661">
    <property type="term" value="F:NADP binding"/>
    <property type="evidence" value="ECO:0007669"/>
    <property type="project" value="InterPro"/>
</dbReference>
<dbReference type="Gene3D" id="3.30.70.260">
    <property type="match status" value="1"/>
</dbReference>
<comment type="pathway">
    <text evidence="2 11">Amino-acid biosynthesis; L-methionine biosynthesis via de novo pathway; L-homoserine from L-aspartate: step 3/3.</text>
</comment>
<dbReference type="Pfam" id="PF00293">
    <property type="entry name" value="NUDIX"/>
    <property type="match status" value="1"/>
</dbReference>
<dbReference type="EC" id="1.1.1.3" evidence="4 11"/>
<evidence type="ECO:0000256" key="3">
    <source>
        <dbReference type="ARBA" id="ARBA00006753"/>
    </source>
</evidence>
<dbReference type="GO" id="GO:0009088">
    <property type="term" value="P:threonine biosynthetic process"/>
    <property type="evidence" value="ECO:0007669"/>
    <property type="project" value="UniProtKB-KW"/>
</dbReference>
<evidence type="ECO:0000256" key="7">
    <source>
        <dbReference type="ARBA" id="ARBA00022697"/>
    </source>
</evidence>
<dbReference type="PROSITE" id="PS00893">
    <property type="entry name" value="NUDIX_BOX"/>
    <property type="match status" value="1"/>
</dbReference>
<evidence type="ECO:0000256" key="5">
    <source>
        <dbReference type="ARBA" id="ARBA00013376"/>
    </source>
</evidence>
<reference evidence="14" key="3">
    <citation type="submission" date="2023-05" db="EMBL/GenBank/DDBJ databases">
        <authorList>
            <person name="Smith C.H."/>
        </authorList>
    </citation>
    <scope>NUCLEOTIDE SEQUENCE</scope>
    <source>
        <strain evidence="14">CHS0354</strain>
        <tissue evidence="14">Mantle</tissue>
    </source>
</reference>
<dbReference type="InterPro" id="IPR005106">
    <property type="entry name" value="Asp/hSer_DH_NAD-bd"/>
</dbReference>
<comment type="catalytic activity">
    <reaction evidence="11">
        <text>L-homoserine + NADP(+) = L-aspartate 4-semialdehyde + NADPH + H(+)</text>
        <dbReference type="Rhea" id="RHEA:15761"/>
        <dbReference type="ChEBI" id="CHEBI:15378"/>
        <dbReference type="ChEBI" id="CHEBI:57476"/>
        <dbReference type="ChEBI" id="CHEBI:57783"/>
        <dbReference type="ChEBI" id="CHEBI:58349"/>
        <dbReference type="ChEBI" id="CHEBI:537519"/>
        <dbReference type="EC" id="1.1.1.3"/>
    </reaction>
</comment>
<dbReference type="InterPro" id="IPR015797">
    <property type="entry name" value="NUDIX_hydrolase-like_dom_sf"/>
</dbReference>
<accession>A0AAE0TED2</accession>
<organism evidence="14 15">
    <name type="scientific">Potamilus streckersoni</name>
    <dbReference type="NCBI Taxonomy" id="2493646"/>
    <lineage>
        <taxon>Eukaryota</taxon>
        <taxon>Metazoa</taxon>
        <taxon>Spiralia</taxon>
        <taxon>Lophotrochozoa</taxon>
        <taxon>Mollusca</taxon>
        <taxon>Bivalvia</taxon>
        <taxon>Autobranchia</taxon>
        <taxon>Heteroconchia</taxon>
        <taxon>Palaeoheterodonta</taxon>
        <taxon>Unionida</taxon>
        <taxon>Unionoidea</taxon>
        <taxon>Unionidae</taxon>
        <taxon>Ambleminae</taxon>
        <taxon>Lampsilini</taxon>
        <taxon>Potamilus</taxon>
    </lineage>
</organism>
<dbReference type="Gene3D" id="3.30.360.10">
    <property type="entry name" value="Dihydrodipicolinate Reductase, domain 2"/>
    <property type="match status" value="1"/>
</dbReference>
<evidence type="ECO:0000256" key="11">
    <source>
        <dbReference type="RuleBase" id="RU000579"/>
    </source>
</evidence>
<dbReference type="InterPro" id="IPR001342">
    <property type="entry name" value="HDH_cat"/>
</dbReference>
<keyword evidence="8" id="KW-0378">Hydrolase</keyword>
<dbReference type="Pfam" id="PF00742">
    <property type="entry name" value="Homoserine_dh"/>
    <property type="match status" value="1"/>
</dbReference>
<sequence length="583" mass="64385">MKSRKQIKLGIFGLGSVGQGVVRQLHANREKIQAASGAEIILYKACVRNPDTSRNIPDCGLQISADPAFILNDPEVDICIELVGGVDIARKVILSCLRKGTPVITANKHLLAEYGAEIFTAAAETGTFLGFEASVCGGIPVIKTIRESYAGDNITDICGILNGTSNYSLSSMSGKELSFENALKEAQKLGYAEADPTFDVQGYDAAHKLIIMMGLAFNRLFDFRALTVRGIADIDIHEMRCIHDLGYEIKLIGYAAPTQDGYEAALSPMLLSREHLLASVNNSLNAVTIESEYAGINLLYGKGAGGYPTANSVITDLIDAVCLIQHQSSDSSVSLDTMRRFPHKPYTGDLSLKSPEPYYLNFRVKDETGVLAKIAGIISDNNISVSQEPDEWVQEADWETGSPTQRLYRREVVHEHGIPHLAANLWAVCKTDGKDYVYFQKRAADKINFPNLYDAFAGGHLTDQETPEQCIIRETYEETGISPDILRLTCFLKRRNILQLSGYFDMEWLLHYLLVTRDAKDFSAMTGGPEVSGFGVFLLPELIQLFERRVSEINGIYFDNSVGQHEVKAAKRNFVDFCTDALF</sequence>
<keyword evidence="6 11" id="KW-0028">Amino-acid biosynthesis</keyword>